<keyword evidence="5" id="KW-0552">Olfaction</keyword>
<feature type="transmembrane region" description="Helical" evidence="9">
    <location>
        <begin position="49"/>
        <end position="69"/>
    </location>
</feature>
<dbReference type="PANTHER" id="PTHR26450:SF83">
    <property type="entry name" value="OLFACTORY RECEPTOR 52P1"/>
    <property type="match status" value="1"/>
</dbReference>
<dbReference type="PROSITE" id="PS50262">
    <property type="entry name" value="G_PROTEIN_RECEP_F1_2"/>
    <property type="match status" value="1"/>
</dbReference>
<dbReference type="Proteomes" id="UP000050525">
    <property type="component" value="Unassembled WGS sequence"/>
</dbReference>
<evidence type="ECO:0000256" key="6">
    <source>
        <dbReference type="ARBA" id="ARBA00022989"/>
    </source>
</evidence>
<dbReference type="PRINTS" id="PR00245">
    <property type="entry name" value="OLFACTORYR"/>
</dbReference>
<evidence type="ECO:0000256" key="3">
    <source>
        <dbReference type="ARBA" id="ARBA00022606"/>
    </source>
</evidence>
<comment type="caution">
    <text evidence="11">The sequence shown here is derived from an EMBL/GenBank/DDBJ whole genome shotgun (WGS) entry which is preliminary data.</text>
</comment>
<evidence type="ECO:0000256" key="4">
    <source>
        <dbReference type="ARBA" id="ARBA00022692"/>
    </source>
</evidence>
<accession>A0A151P6L2</accession>
<feature type="transmembrane region" description="Helical" evidence="9">
    <location>
        <begin position="21"/>
        <end position="42"/>
    </location>
</feature>
<name>A0A151P6L2_ALLMI</name>
<feature type="transmembrane region" description="Helical" evidence="9">
    <location>
        <begin position="156"/>
        <end position="179"/>
    </location>
</feature>
<feature type="transmembrane region" description="Helical" evidence="9">
    <location>
        <begin position="227"/>
        <end position="246"/>
    </location>
</feature>
<dbReference type="Gene3D" id="1.20.1070.10">
    <property type="entry name" value="Rhodopsin 7-helix transmembrane proteins"/>
    <property type="match status" value="1"/>
</dbReference>
<feature type="transmembrane region" description="Helical" evidence="9">
    <location>
        <begin position="287"/>
        <end position="308"/>
    </location>
</feature>
<dbReference type="EMBL" id="AKHW03000729">
    <property type="protein sequence ID" value="KYO44539.1"/>
    <property type="molecule type" value="Genomic_DNA"/>
</dbReference>
<evidence type="ECO:0000259" key="10">
    <source>
        <dbReference type="PROSITE" id="PS50262"/>
    </source>
</evidence>
<dbReference type="AlphaFoldDB" id="A0A151P6L2"/>
<dbReference type="CDD" id="cd15953">
    <property type="entry name" value="7tmA_OR52P-like"/>
    <property type="match status" value="1"/>
</dbReference>
<organism evidence="11 12">
    <name type="scientific">Alligator mississippiensis</name>
    <name type="common">American alligator</name>
    <dbReference type="NCBI Taxonomy" id="8496"/>
    <lineage>
        <taxon>Eukaryota</taxon>
        <taxon>Metazoa</taxon>
        <taxon>Chordata</taxon>
        <taxon>Craniata</taxon>
        <taxon>Vertebrata</taxon>
        <taxon>Euteleostomi</taxon>
        <taxon>Archelosauria</taxon>
        <taxon>Archosauria</taxon>
        <taxon>Crocodylia</taxon>
        <taxon>Alligatoridae</taxon>
        <taxon>Alligatorinae</taxon>
        <taxon>Alligator</taxon>
    </lineage>
</organism>
<gene>
    <name evidence="11" type="ORF">Y1Q_0016691</name>
</gene>
<evidence type="ECO:0000256" key="2">
    <source>
        <dbReference type="ARBA" id="ARBA00004141"/>
    </source>
</evidence>
<keyword evidence="7 9" id="KW-0472">Membrane</keyword>
<comment type="function">
    <text evidence="1">Odorant receptor.</text>
</comment>
<dbReference type="InterPro" id="IPR000276">
    <property type="entry name" value="GPCR_Rhodpsn"/>
</dbReference>
<dbReference type="GO" id="GO:0005886">
    <property type="term" value="C:plasma membrane"/>
    <property type="evidence" value="ECO:0007669"/>
    <property type="project" value="TreeGrafter"/>
</dbReference>
<evidence type="ECO:0000256" key="8">
    <source>
        <dbReference type="ARBA" id="ARBA00023224"/>
    </source>
</evidence>
<feature type="domain" description="G-protein coupled receptors family 1 profile" evidence="10">
    <location>
        <begin position="57"/>
        <end position="308"/>
    </location>
</feature>
<proteinExistence type="predicted"/>
<reference evidence="11 12" key="1">
    <citation type="journal article" date="2012" name="Genome Biol.">
        <title>Sequencing three crocodilian genomes to illuminate the evolution of archosaurs and amniotes.</title>
        <authorList>
            <person name="St John J.A."/>
            <person name="Braun E.L."/>
            <person name="Isberg S.R."/>
            <person name="Miles L.G."/>
            <person name="Chong A.Y."/>
            <person name="Gongora J."/>
            <person name="Dalzell P."/>
            <person name="Moran C."/>
            <person name="Bed'hom B."/>
            <person name="Abzhanov A."/>
            <person name="Burgess S.C."/>
            <person name="Cooksey A.M."/>
            <person name="Castoe T.A."/>
            <person name="Crawford N.G."/>
            <person name="Densmore L.D."/>
            <person name="Drew J.C."/>
            <person name="Edwards S.V."/>
            <person name="Faircloth B.C."/>
            <person name="Fujita M.K."/>
            <person name="Greenwold M.J."/>
            <person name="Hoffmann F.G."/>
            <person name="Howard J.M."/>
            <person name="Iguchi T."/>
            <person name="Janes D.E."/>
            <person name="Khan S.Y."/>
            <person name="Kohno S."/>
            <person name="de Koning A.J."/>
            <person name="Lance S.L."/>
            <person name="McCarthy F.M."/>
            <person name="McCormack J.E."/>
            <person name="Merchant M.E."/>
            <person name="Peterson D.G."/>
            <person name="Pollock D.D."/>
            <person name="Pourmand N."/>
            <person name="Raney B.J."/>
            <person name="Roessler K.A."/>
            <person name="Sanford J.R."/>
            <person name="Sawyer R.H."/>
            <person name="Schmidt C.J."/>
            <person name="Triplett E.W."/>
            <person name="Tuberville T.D."/>
            <person name="Venegas-Anaya M."/>
            <person name="Howard J.T."/>
            <person name="Jarvis E.D."/>
            <person name="Guillette L.J.Jr."/>
            <person name="Glenn T.C."/>
            <person name="Green R.E."/>
            <person name="Ray D.A."/>
        </authorList>
    </citation>
    <scope>NUCLEOTIDE SEQUENCE [LARGE SCALE GENOMIC DNA]</scope>
    <source>
        <strain evidence="11">KSC_2009_1</strain>
    </source>
</reference>
<dbReference type="InterPro" id="IPR017452">
    <property type="entry name" value="GPCR_Rhodpsn_7TM"/>
</dbReference>
<dbReference type="FunFam" id="1.20.1070.10:FF:000006">
    <property type="entry name" value="Olfactory receptor"/>
    <property type="match status" value="1"/>
</dbReference>
<dbReference type="GO" id="GO:0004984">
    <property type="term" value="F:olfactory receptor activity"/>
    <property type="evidence" value="ECO:0007669"/>
    <property type="project" value="InterPro"/>
</dbReference>
<evidence type="ECO:0000256" key="1">
    <source>
        <dbReference type="ARBA" id="ARBA00002936"/>
    </source>
</evidence>
<dbReference type="PRINTS" id="PR00237">
    <property type="entry name" value="GPCRRHODOPSN"/>
</dbReference>
<comment type="subcellular location">
    <subcellularLocation>
        <location evidence="2">Membrane</location>
        <topology evidence="2">Multi-pass membrane protein</topology>
    </subcellularLocation>
</comment>
<keyword evidence="6 9" id="KW-1133">Transmembrane helix</keyword>
<evidence type="ECO:0000313" key="12">
    <source>
        <dbReference type="Proteomes" id="UP000050525"/>
    </source>
</evidence>
<dbReference type="InterPro" id="IPR050402">
    <property type="entry name" value="OR51/52/56-like"/>
</dbReference>
<feature type="transmembrane region" description="Helical" evidence="9">
    <location>
        <begin position="75"/>
        <end position="102"/>
    </location>
</feature>
<evidence type="ECO:0000256" key="5">
    <source>
        <dbReference type="ARBA" id="ARBA00022725"/>
    </source>
</evidence>
<evidence type="ECO:0000256" key="9">
    <source>
        <dbReference type="SAM" id="Phobius"/>
    </source>
</evidence>
<keyword evidence="8" id="KW-0807">Transducer</keyword>
<dbReference type="PANTHER" id="PTHR26450">
    <property type="entry name" value="OLFACTORY RECEPTOR 56B1-RELATED"/>
    <property type="match status" value="1"/>
</dbReference>
<dbReference type="SUPFAM" id="SSF81321">
    <property type="entry name" value="Family A G protein-coupled receptor-like"/>
    <property type="match status" value="1"/>
</dbReference>
<keyword evidence="3" id="KW-0716">Sensory transduction</keyword>
<evidence type="ECO:0000256" key="7">
    <source>
        <dbReference type="ARBA" id="ARBA00023136"/>
    </source>
</evidence>
<protein>
    <submittedName>
        <fullName evidence="11">Olfactory receptor 52K1-like</fullName>
    </submittedName>
</protein>
<feature type="transmembrane region" description="Helical" evidence="9">
    <location>
        <begin position="253"/>
        <end position="275"/>
    </location>
</feature>
<keyword evidence="12" id="KW-1185">Reference proteome</keyword>
<dbReference type="STRING" id="8496.A0A151P6L2"/>
<dbReference type="Pfam" id="PF13853">
    <property type="entry name" value="7tm_4"/>
    <property type="match status" value="1"/>
</dbReference>
<evidence type="ECO:0000313" key="11">
    <source>
        <dbReference type="EMBL" id="KYO44539.1"/>
    </source>
</evidence>
<dbReference type="InterPro" id="IPR000725">
    <property type="entry name" value="Olfact_rcpt"/>
</dbReference>
<keyword evidence="4 9" id="KW-0812">Transmembrane</keyword>
<feature type="transmembrane region" description="Helical" evidence="9">
    <location>
        <begin position="114"/>
        <end position="136"/>
    </location>
</feature>
<dbReference type="GO" id="GO:0004930">
    <property type="term" value="F:G protein-coupled receptor activity"/>
    <property type="evidence" value="ECO:0007669"/>
    <property type="project" value="InterPro"/>
</dbReference>
<feature type="transmembrane region" description="Helical" evidence="9">
    <location>
        <begin position="200"/>
        <end position="221"/>
    </location>
</feature>
<sequence>MQLQDPWQHVYDSMLVPSSNVTGNTTTVFLVGILGLEAAHIWITVPLCFIYMVTVVTNCTNMYVIWIKASLHEPMHLFLCMLALTDLVGSTSVLPKMLYLFWFGSREIDFNTCLTQMFFIHSLSIMESAVLVAMALDHYVAICKPLRCASILTNSVIVKIGCLAVISSVVLMAPLSILAARLPYCKTNIIPHTYCKHMGIVRLACANALIGNIYGLVVALLVMDLDLLFIAMSYAKILLSVLKCAMPPGMAKAFSTCGSHVCVIVLVYIPAFFSFLTHRFGHNAAPYIHILIGNFYILVPPFCNPIVYGVKTKAIQGKVLHLFQRKKGLS</sequence>